<evidence type="ECO:0000256" key="11">
    <source>
        <dbReference type="ARBA" id="ARBA00022842"/>
    </source>
</evidence>
<sequence>VFSLIFSVVGALIGSFIIWTPGVQEGLGSGNVSIYCILASFGIGIIYFVLEVFRKQLQIWGILFQLISAKIFVADSPSFRFPDFQRDTLVISMKIFLAVFLYCLRFLAASPTGAKVCDRPLNVLLLGYMGTGKSSIVNVLHGLLDLEDDDDDKAVARTSYGGDSCTRDVSAYSCSHNGISLRVIDTPGFEESDERNDEISSQILSEVPNLFRDGFDAFFLVVKMDRTSYPKLSKIMNSLNSLINEEGYKHGFVVFTNADNVFEDGEKENEVIQEFKDVMLNKNAASVGFLGSVKYLFYRHNKLTYVVNNQRKRLNGPEVREKFLQNAYTAIYQKCIENNGRALSNLAMKKAKESYEAEQVIIEEYRKKRLELKRLYENLVATTGTLSADLKEISDKAKKLAPQTFEIVNQHQKTQQQILQDEKDFEEKNKEFTKTVRSFHFTRDQIERAAKNVTTLMQDCQLTFETYSNVTKNFTETFHTMQPVKISDSPLIPVSSTASKNISSKDCWKSLVDILKANRDSALITFQLGLNEAFKYYKEKFQVVADEIKNSTIVMPKLNDANPTLSNYKSHIENLKTFNETVSLKVEKIRNSTIEMEKVPSMSDYPNIKLLVEIGEKIDKIEELKCTKLGSENLIVTLVGRLTPAVKSLPSYYTQMCDINEQSNARLPKLELPPLRHLNLIYTISFTIGAENRYYLVNGFSEFINEIWGQSGAKSGYIYTSHSISIRCTFCDSNTGETKFLMIQVKILRFL</sequence>
<dbReference type="Pfam" id="PF04548">
    <property type="entry name" value="AIG1"/>
    <property type="match status" value="1"/>
</dbReference>
<keyword evidence="4" id="KW-0150">Chloroplast</keyword>
<keyword evidence="7" id="KW-0479">Metal-binding</keyword>
<evidence type="ECO:0000256" key="5">
    <source>
        <dbReference type="ARBA" id="ARBA00022640"/>
    </source>
</evidence>
<feature type="transmembrane region" description="Helical" evidence="18">
    <location>
        <begin position="32"/>
        <end position="50"/>
    </location>
</feature>
<evidence type="ECO:0000256" key="12">
    <source>
        <dbReference type="ARBA" id="ARBA00022927"/>
    </source>
</evidence>
<feature type="transmembrane region" description="Helical" evidence="18">
    <location>
        <begin position="6"/>
        <end position="23"/>
    </location>
</feature>
<keyword evidence="6 18" id="KW-0812">Transmembrane</keyword>
<keyword evidence="3" id="KW-0813">Transport</keyword>
<evidence type="ECO:0000256" key="1">
    <source>
        <dbReference type="ARBA" id="ARBA00001946"/>
    </source>
</evidence>
<evidence type="ECO:0000313" key="21">
    <source>
        <dbReference type="Proteomes" id="UP000281549"/>
    </source>
</evidence>
<evidence type="ECO:0000256" key="8">
    <source>
        <dbReference type="ARBA" id="ARBA00022741"/>
    </source>
</evidence>
<keyword evidence="9" id="KW-0378">Hydrolase</keyword>
<evidence type="ECO:0000313" key="20">
    <source>
        <dbReference type="EMBL" id="RKP17219.1"/>
    </source>
</evidence>
<dbReference type="EMBL" id="ML005958">
    <property type="protein sequence ID" value="RKP17219.1"/>
    <property type="molecule type" value="Genomic_DNA"/>
</dbReference>
<dbReference type="SUPFAM" id="SSF52540">
    <property type="entry name" value="P-loop containing nucleoside triphosphate hydrolases"/>
    <property type="match status" value="1"/>
</dbReference>
<dbReference type="InterPro" id="IPR027417">
    <property type="entry name" value="P-loop_NTPase"/>
</dbReference>
<feature type="transmembrane region" description="Helical" evidence="18">
    <location>
        <begin position="88"/>
        <end position="108"/>
    </location>
</feature>
<organism evidence="20 21">
    <name type="scientific">Rozella allomycis (strain CSF55)</name>
    <dbReference type="NCBI Taxonomy" id="988480"/>
    <lineage>
        <taxon>Eukaryota</taxon>
        <taxon>Fungi</taxon>
        <taxon>Fungi incertae sedis</taxon>
        <taxon>Cryptomycota</taxon>
        <taxon>Cryptomycota incertae sedis</taxon>
        <taxon>Rozella</taxon>
    </lineage>
</organism>
<dbReference type="PROSITE" id="PS51720">
    <property type="entry name" value="G_AIG1"/>
    <property type="match status" value="1"/>
</dbReference>
<dbReference type="Proteomes" id="UP000281549">
    <property type="component" value="Unassembled WGS sequence"/>
</dbReference>
<feature type="non-terminal residue" evidence="20">
    <location>
        <position position="1"/>
    </location>
</feature>
<comment type="subcellular location">
    <subcellularLocation>
        <location evidence="2">Membrane</location>
        <topology evidence="2">Single-pass membrane protein</topology>
    </subcellularLocation>
    <subcellularLocation>
        <location evidence="16">Plastid</location>
        <location evidence="16">Chloroplast outer membrane</location>
    </subcellularLocation>
</comment>
<dbReference type="InterPro" id="IPR045058">
    <property type="entry name" value="GIMA/IAN/Toc"/>
</dbReference>
<evidence type="ECO:0000256" key="7">
    <source>
        <dbReference type="ARBA" id="ARBA00022723"/>
    </source>
</evidence>
<evidence type="ECO:0000256" key="15">
    <source>
        <dbReference type="ARBA" id="ARBA00023136"/>
    </source>
</evidence>
<keyword evidence="10" id="KW-1002">Plastid outer membrane</keyword>
<keyword evidence="13 18" id="KW-1133">Transmembrane helix</keyword>
<feature type="coiled-coil region" evidence="17">
    <location>
        <begin position="348"/>
        <end position="382"/>
    </location>
</feature>
<dbReference type="Gene3D" id="3.40.50.300">
    <property type="entry name" value="P-loop containing nucleotide triphosphate hydrolases"/>
    <property type="match status" value="1"/>
</dbReference>
<protein>
    <recommendedName>
        <fullName evidence="19">AIG1-type G domain-containing protein</fullName>
    </recommendedName>
</protein>
<evidence type="ECO:0000256" key="16">
    <source>
        <dbReference type="ARBA" id="ARBA00024013"/>
    </source>
</evidence>
<keyword evidence="15 18" id="KW-0472">Membrane</keyword>
<accession>A0A4V1IZ89</accession>
<dbReference type="GO" id="GO:0015031">
    <property type="term" value="P:protein transport"/>
    <property type="evidence" value="ECO:0007669"/>
    <property type="project" value="UniProtKB-KW"/>
</dbReference>
<evidence type="ECO:0000256" key="9">
    <source>
        <dbReference type="ARBA" id="ARBA00022801"/>
    </source>
</evidence>
<dbReference type="PANTHER" id="PTHR10903:SF135">
    <property type="entry name" value="TRANSLOCASE OF CHLOROPLAST 120, CHLOROPLASTIC-RELATED"/>
    <property type="match status" value="1"/>
</dbReference>
<evidence type="ECO:0000256" key="10">
    <source>
        <dbReference type="ARBA" id="ARBA00022805"/>
    </source>
</evidence>
<comment type="cofactor">
    <cofactor evidence="1">
        <name>Mg(2+)</name>
        <dbReference type="ChEBI" id="CHEBI:18420"/>
    </cofactor>
</comment>
<feature type="domain" description="AIG1-type G" evidence="19">
    <location>
        <begin position="118"/>
        <end position="352"/>
    </location>
</feature>
<dbReference type="GO" id="GO:0016020">
    <property type="term" value="C:membrane"/>
    <property type="evidence" value="ECO:0007669"/>
    <property type="project" value="UniProtKB-SubCell"/>
</dbReference>
<evidence type="ECO:0000256" key="3">
    <source>
        <dbReference type="ARBA" id="ARBA00022448"/>
    </source>
</evidence>
<keyword evidence="14" id="KW-0342">GTP-binding</keyword>
<evidence type="ECO:0000256" key="18">
    <source>
        <dbReference type="SAM" id="Phobius"/>
    </source>
</evidence>
<keyword evidence="5" id="KW-0934">Plastid</keyword>
<evidence type="ECO:0000259" key="19">
    <source>
        <dbReference type="PROSITE" id="PS51720"/>
    </source>
</evidence>
<dbReference type="GO" id="GO:0046872">
    <property type="term" value="F:metal ion binding"/>
    <property type="evidence" value="ECO:0007669"/>
    <property type="project" value="UniProtKB-KW"/>
</dbReference>
<keyword evidence="12" id="KW-0653">Protein transport</keyword>
<evidence type="ECO:0000256" key="6">
    <source>
        <dbReference type="ARBA" id="ARBA00022692"/>
    </source>
</evidence>
<dbReference type="GO" id="GO:0005525">
    <property type="term" value="F:GTP binding"/>
    <property type="evidence" value="ECO:0007669"/>
    <property type="project" value="UniProtKB-KW"/>
</dbReference>
<evidence type="ECO:0000256" key="4">
    <source>
        <dbReference type="ARBA" id="ARBA00022528"/>
    </source>
</evidence>
<feature type="transmembrane region" description="Helical" evidence="18">
    <location>
        <begin position="56"/>
        <end position="76"/>
    </location>
</feature>
<evidence type="ECO:0000256" key="17">
    <source>
        <dbReference type="SAM" id="Coils"/>
    </source>
</evidence>
<dbReference type="AlphaFoldDB" id="A0A4V1IZ89"/>
<evidence type="ECO:0000256" key="13">
    <source>
        <dbReference type="ARBA" id="ARBA00022989"/>
    </source>
</evidence>
<evidence type="ECO:0000256" key="2">
    <source>
        <dbReference type="ARBA" id="ARBA00004167"/>
    </source>
</evidence>
<dbReference type="InterPro" id="IPR006703">
    <property type="entry name" value="G_AIG1"/>
</dbReference>
<dbReference type="GO" id="GO:0016787">
    <property type="term" value="F:hydrolase activity"/>
    <property type="evidence" value="ECO:0007669"/>
    <property type="project" value="UniProtKB-KW"/>
</dbReference>
<reference evidence="21" key="1">
    <citation type="journal article" date="2018" name="Nat. Microbiol.">
        <title>Leveraging single-cell genomics to expand the fungal tree of life.</title>
        <authorList>
            <person name="Ahrendt S.R."/>
            <person name="Quandt C.A."/>
            <person name="Ciobanu D."/>
            <person name="Clum A."/>
            <person name="Salamov A."/>
            <person name="Andreopoulos B."/>
            <person name="Cheng J.F."/>
            <person name="Woyke T."/>
            <person name="Pelin A."/>
            <person name="Henrissat B."/>
            <person name="Reynolds N.K."/>
            <person name="Benny G.L."/>
            <person name="Smith M.E."/>
            <person name="James T.Y."/>
            <person name="Grigoriev I.V."/>
        </authorList>
    </citation>
    <scope>NUCLEOTIDE SEQUENCE [LARGE SCALE GENOMIC DNA]</scope>
    <source>
        <strain evidence="21">CSF55</strain>
    </source>
</reference>
<name>A0A4V1IZ89_ROZAC</name>
<evidence type="ECO:0000256" key="14">
    <source>
        <dbReference type="ARBA" id="ARBA00023134"/>
    </source>
</evidence>
<keyword evidence="8" id="KW-0547">Nucleotide-binding</keyword>
<keyword evidence="11" id="KW-0460">Magnesium</keyword>
<dbReference type="PANTHER" id="PTHR10903">
    <property type="entry name" value="GTPASE, IMAP FAMILY MEMBER-RELATED"/>
    <property type="match status" value="1"/>
</dbReference>
<keyword evidence="17" id="KW-0175">Coiled coil</keyword>
<gene>
    <name evidence="20" type="ORF">ROZALSC1DRAFT_24423</name>
</gene>
<proteinExistence type="predicted"/>